<dbReference type="AlphaFoldDB" id="A0A4Q4TQ75"/>
<keyword evidence="2" id="KW-1185">Reference proteome</keyword>
<gene>
    <name evidence="1" type="ORF">DL764_002322</name>
</gene>
<sequence>MNQINIGANNANEISTKSFDTLLEVVDDVEFEVIQALVYRRYCLRDAQFSKCQGPRRSDYDFEQVSCKGPIGTRHEICLEVLKYFFWQAAKHRPFYVVLDDKPDIVCDGLWLIFSP</sequence>
<proteinExistence type="predicted"/>
<organism evidence="1 2">
    <name type="scientific">Monosporascus ibericus</name>
    <dbReference type="NCBI Taxonomy" id="155417"/>
    <lineage>
        <taxon>Eukaryota</taxon>
        <taxon>Fungi</taxon>
        <taxon>Dikarya</taxon>
        <taxon>Ascomycota</taxon>
        <taxon>Pezizomycotina</taxon>
        <taxon>Sordariomycetes</taxon>
        <taxon>Xylariomycetidae</taxon>
        <taxon>Xylariales</taxon>
        <taxon>Xylariales incertae sedis</taxon>
        <taxon>Monosporascus</taxon>
    </lineage>
</organism>
<evidence type="ECO:0000313" key="1">
    <source>
        <dbReference type="EMBL" id="RYP07750.1"/>
    </source>
</evidence>
<protein>
    <submittedName>
        <fullName evidence="1">Uncharacterized protein</fullName>
    </submittedName>
</protein>
<name>A0A4Q4TQ75_9PEZI</name>
<dbReference type="Proteomes" id="UP000293360">
    <property type="component" value="Unassembled WGS sequence"/>
</dbReference>
<reference evidence="1 2" key="1">
    <citation type="submission" date="2018-06" db="EMBL/GenBank/DDBJ databases">
        <title>Complete Genomes of Monosporascus.</title>
        <authorList>
            <person name="Robinson A.J."/>
            <person name="Natvig D.O."/>
        </authorList>
    </citation>
    <scope>NUCLEOTIDE SEQUENCE [LARGE SCALE GENOMIC DNA]</scope>
    <source>
        <strain evidence="1 2">CBS 110550</strain>
    </source>
</reference>
<accession>A0A4Q4TQ75</accession>
<evidence type="ECO:0000313" key="2">
    <source>
        <dbReference type="Proteomes" id="UP000293360"/>
    </source>
</evidence>
<dbReference type="EMBL" id="QJNU01000083">
    <property type="protein sequence ID" value="RYP07750.1"/>
    <property type="molecule type" value="Genomic_DNA"/>
</dbReference>
<comment type="caution">
    <text evidence="1">The sequence shown here is derived from an EMBL/GenBank/DDBJ whole genome shotgun (WGS) entry which is preliminary data.</text>
</comment>